<dbReference type="KEGG" id="cpsk:Q0N40_07865"/>
<evidence type="ECO:0000313" key="2">
    <source>
        <dbReference type="EMBL" id="WPF24448.1"/>
    </source>
</evidence>
<evidence type="ECO:0000256" key="1">
    <source>
        <dbReference type="SAM" id="MobiDB-lite"/>
    </source>
</evidence>
<organism evidence="2 3">
    <name type="scientific">Corynebacterium pseudokroppenstedtii</name>
    <dbReference type="NCBI Taxonomy" id="2804917"/>
    <lineage>
        <taxon>Bacteria</taxon>
        <taxon>Bacillati</taxon>
        <taxon>Actinomycetota</taxon>
        <taxon>Actinomycetes</taxon>
        <taxon>Mycobacteriales</taxon>
        <taxon>Corynebacteriaceae</taxon>
        <taxon>Corynebacterium</taxon>
    </lineage>
</organism>
<dbReference type="Proteomes" id="UP001174314">
    <property type="component" value="Chromosome"/>
</dbReference>
<protein>
    <recommendedName>
        <fullName evidence="4">Bacteriocin biosynthesis cyclodehydratase domain protein</fullName>
    </recommendedName>
</protein>
<dbReference type="AlphaFoldDB" id="A0AAU0Q0U3"/>
<dbReference type="EMBL" id="CP137757">
    <property type="protein sequence ID" value="WPF24448.1"/>
    <property type="molecule type" value="Genomic_DNA"/>
</dbReference>
<feature type="region of interest" description="Disordered" evidence="1">
    <location>
        <begin position="152"/>
        <end position="174"/>
    </location>
</feature>
<gene>
    <name evidence="2" type="ORF">Q0N40_07865</name>
</gene>
<evidence type="ECO:0008006" key="4">
    <source>
        <dbReference type="Google" id="ProtNLM"/>
    </source>
</evidence>
<reference evidence="2 3" key="1">
    <citation type="submission" date="2023-10" db="EMBL/GenBank/DDBJ databases">
        <title>complete genome sequence of Corynebacterium pseudokroppenstedtii P15-C1.</title>
        <authorList>
            <person name="Bruggemann H."/>
            <person name="Poehlein A."/>
        </authorList>
    </citation>
    <scope>NUCLEOTIDE SEQUENCE [LARGE SCALE GENOMIC DNA]</scope>
    <source>
        <strain evidence="2 3">P15_C1</strain>
    </source>
</reference>
<keyword evidence="3" id="KW-1185">Reference proteome</keyword>
<dbReference type="RefSeq" id="WP_221924362.1">
    <property type="nucleotide sequence ID" value="NZ_CP137757.1"/>
</dbReference>
<sequence>MNYSQSRGSTVRWPHTICLSSGTRVFVRPDGWLRVGADISTAVVIPMADRPTTQRVARALLACSYPQPTSAIISRIEQAVSRSFALTLIDELLRTPLLISGNVRPGQSRTSLAPPRRIIAVEPLSHVLGDIFPGQPVFSPSIVETTGSALASHMDLPGLPESNEPSEPRSPERTEVRASIVAVATPSPGLLAAVNEPYLFVTIRDGALRIGPAMTGTTARSAGNATGCPLCMHMATVSPDLVDEAISGRRTGTLTLTHEMVTVARGIIAAQWSAFNDWLAVPSLPAPPTMGASVSINPRTMEVVRSPIARDPHCPVCGIIGPRWQ</sequence>
<dbReference type="Gene3D" id="3.40.50.720">
    <property type="entry name" value="NAD(P)-binding Rossmann-like Domain"/>
    <property type="match status" value="1"/>
</dbReference>
<accession>A0AAU0Q0U3</accession>
<evidence type="ECO:0000313" key="3">
    <source>
        <dbReference type="Proteomes" id="UP001174314"/>
    </source>
</evidence>
<proteinExistence type="predicted"/>
<name>A0AAU0Q0U3_9CORY</name>